<dbReference type="AlphaFoldDB" id="A0A0R2HX40"/>
<dbReference type="Proteomes" id="UP000051658">
    <property type="component" value="Unassembled WGS sequence"/>
</dbReference>
<dbReference type="Pfam" id="PF13731">
    <property type="entry name" value="WxL"/>
    <property type="match status" value="1"/>
</dbReference>
<dbReference type="InterPro" id="IPR027994">
    <property type="entry name" value="WxL_dom"/>
</dbReference>
<feature type="signal peptide" evidence="2">
    <location>
        <begin position="1"/>
        <end position="26"/>
    </location>
</feature>
<feature type="chain" id="PRO_5006417975" evidence="2">
    <location>
        <begin position="27"/>
        <end position="247"/>
    </location>
</feature>
<reference evidence="4 5" key="1">
    <citation type="journal article" date="2015" name="Genome Announc.">
        <title>Expanding the biotechnology potential of lactobacilli through comparative genomics of 213 strains and associated genera.</title>
        <authorList>
            <person name="Sun Z."/>
            <person name="Harris H.M."/>
            <person name="McCann A."/>
            <person name="Guo C."/>
            <person name="Argimon S."/>
            <person name="Zhang W."/>
            <person name="Yang X."/>
            <person name="Jeffery I.B."/>
            <person name="Cooney J.C."/>
            <person name="Kagawa T.F."/>
            <person name="Liu W."/>
            <person name="Song Y."/>
            <person name="Salvetti E."/>
            <person name="Wrobel A."/>
            <person name="Rasinkangas P."/>
            <person name="Parkhill J."/>
            <person name="Rea M.C."/>
            <person name="O'Sullivan O."/>
            <person name="Ritari J."/>
            <person name="Douillard F.P."/>
            <person name="Paul Ross R."/>
            <person name="Yang R."/>
            <person name="Briner A.E."/>
            <person name="Felis G.E."/>
            <person name="de Vos W.M."/>
            <person name="Barrangou R."/>
            <person name="Klaenhammer T.R."/>
            <person name="Caufield P.W."/>
            <person name="Cui Y."/>
            <person name="Zhang H."/>
            <person name="O'Toole P.W."/>
        </authorList>
    </citation>
    <scope>NUCLEOTIDE SEQUENCE [LARGE SCALE GENOMIC DNA]</scope>
    <source>
        <strain evidence="4 5">DSM 20623</strain>
    </source>
</reference>
<protein>
    <submittedName>
        <fullName evidence="4">Cell surface protein</fullName>
    </submittedName>
</protein>
<dbReference type="eggNOG" id="ENOG5030E2P">
    <property type="taxonomic scope" value="Bacteria"/>
</dbReference>
<dbReference type="PATRIC" id="fig|1449336.4.peg.281"/>
<feature type="compositionally biased region" description="Low complexity" evidence="1">
    <location>
        <begin position="28"/>
        <end position="39"/>
    </location>
</feature>
<name>A0A0R2HX40_CARDV</name>
<organism evidence="4 5">
    <name type="scientific">Carnobacterium divergens DSM 20623</name>
    <dbReference type="NCBI Taxonomy" id="1449336"/>
    <lineage>
        <taxon>Bacteria</taxon>
        <taxon>Bacillati</taxon>
        <taxon>Bacillota</taxon>
        <taxon>Bacilli</taxon>
        <taxon>Lactobacillales</taxon>
        <taxon>Carnobacteriaceae</taxon>
        <taxon>Carnobacterium</taxon>
    </lineage>
</organism>
<evidence type="ECO:0000259" key="3">
    <source>
        <dbReference type="Pfam" id="PF13731"/>
    </source>
</evidence>
<comment type="caution">
    <text evidence="4">The sequence shown here is derived from an EMBL/GenBank/DDBJ whole genome shotgun (WGS) entry which is preliminary data.</text>
</comment>
<accession>A0A0R2HX40</accession>
<evidence type="ECO:0000313" key="4">
    <source>
        <dbReference type="EMBL" id="KRN57295.1"/>
    </source>
</evidence>
<dbReference type="EMBL" id="JQBS01000007">
    <property type="protein sequence ID" value="KRN57295.1"/>
    <property type="molecule type" value="Genomic_DNA"/>
</dbReference>
<evidence type="ECO:0000313" key="5">
    <source>
        <dbReference type="Proteomes" id="UP000051658"/>
    </source>
</evidence>
<keyword evidence="5" id="KW-1185">Reference proteome</keyword>
<proteinExistence type="predicted"/>
<keyword evidence="2" id="KW-0732">Signal</keyword>
<evidence type="ECO:0000256" key="1">
    <source>
        <dbReference type="SAM" id="MobiDB-lite"/>
    </source>
</evidence>
<feature type="domain" description="WxL" evidence="3">
    <location>
        <begin position="32"/>
        <end position="238"/>
    </location>
</feature>
<gene>
    <name evidence="4" type="ORF">IV74_GL000276</name>
</gene>
<evidence type="ECO:0000256" key="2">
    <source>
        <dbReference type="SAM" id="SignalP"/>
    </source>
</evidence>
<feature type="region of interest" description="Disordered" evidence="1">
    <location>
        <begin position="28"/>
        <end position="71"/>
    </location>
</feature>
<sequence>MKLMQISATSAMVLTLLVGGATTTIAAGNTGGSATSKGAVSFKANTNPTDPIDPTDPTDPTDPVDPGTPGPLSLDYASNLNFDMNEISTKDEVYHATLVEVKDGESTREVPNFVQVTDKRGTNAGWTLEVKQNGQFKNNDTLNKELIGSQISLTKTKANSISVATAPTVNTTIELDPTGASSKVMSAAKDAGAGTWVASFGKDNTEAKDAITLAVPGKTVKDAVAYETTLTWTLTDTPENGTETLKP</sequence>